<evidence type="ECO:0000313" key="1">
    <source>
        <dbReference type="EMBL" id="GAA0310158.1"/>
    </source>
</evidence>
<dbReference type="AlphaFoldDB" id="A0AAV3S915"/>
<dbReference type="EMBL" id="BAAABL010000078">
    <property type="protein sequence ID" value="GAA0310158.1"/>
    <property type="molecule type" value="Genomic_DNA"/>
</dbReference>
<name>A0AAV3S915_9EURY</name>
<protein>
    <recommendedName>
        <fullName evidence="3">Transposase</fullName>
    </recommendedName>
</protein>
<keyword evidence="2" id="KW-1185">Reference proteome</keyword>
<evidence type="ECO:0000313" key="2">
    <source>
        <dbReference type="Proteomes" id="UP001500837"/>
    </source>
</evidence>
<organism evidence="1 2">
    <name type="scientific">Halarchaeum salinum</name>
    <dbReference type="NCBI Taxonomy" id="489912"/>
    <lineage>
        <taxon>Archaea</taxon>
        <taxon>Methanobacteriati</taxon>
        <taxon>Methanobacteriota</taxon>
        <taxon>Stenosarchaea group</taxon>
        <taxon>Halobacteria</taxon>
        <taxon>Halobacteriales</taxon>
        <taxon>Halobacteriaceae</taxon>
    </lineage>
</organism>
<comment type="caution">
    <text evidence="1">The sequence shown here is derived from an EMBL/GenBank/DDBJ whole genome shotgun (WGS) entry which is preliminary data.</text>
</comment>
<reference evidence="1 2" key="1">
    <citation type="journal article" date="2019" name="Int. J. Syst. Evol. Microbiol.">
        <title>The Global Catalogue of Microorganisms (GCM) 10K type strain sequencing project: providing services to taxonomists for standard genome sequencing and annotation.</title>
        <authorList>
            <consortium name="The Broad Institute Genomics Platform"/>
            <consortium name="The Broad Institute Genome Sequencing Center for Infectious Disease"/>
            <person name="Wu L."/>
            <person name="Ma J."/>
        </authorList>
    </citation>
    <scope>NUCLEOTIDE SEQUENCE [LARGE SCALE GENOMIC DNA]</scope>
    <source>
        <strain evidence="1 2">JCM 16330</strain>
    </source>
</reference>
<evidence type="ECO:0008006" key="3">
    <source>
        <dbReference type="Google" id="ProtNLM"/>
    </source>
</evidence>
<dbReference type="Proteomes" id="UP001500837">
    <property type="component" value="Unassembled WGS sequence"/>
</dbReference>
<proteinExistence type="predicted"/>
<sequence length="72" mass="8446">MIVSFLLENLWLVLRWAVVARPRRGGRDLPEQFTFQTFCDWIRHELEAELERRWEIEMNGVGVPDTYGPAAG</sequence>
<accession>A0AAV3S915</accession>
<gene>
    <name evidence="1" type="ORF">GCM10009066_24410</name>
</gene>